<name>H5SVQ9_ACEAU</name>
<dbReference type="EMBL" id="AP011803">
    <property type="protein sequence ID" value="BAL59688.1"/>
    <property type="molecule type" value="Genomic_DNA"/>
</dbReference>
<gene>
    <name evidence="1" type="ORF">HGMM_OP4C324</name>
</gene>
<reference evidence="1" key="2">
    <citation type="journal article" date="2012" name="PLoS ONE">
        <title>A Deeply Branching Thermophilic Bacterium with an Ancient Acetyl-CoA Pathway Dominates a Subsurface Ecosystem.</title>
        <authorList>
            <person name="Takami H."/>
            <person name="Noguchi H."/>
            <person name="Takaki Y."/>
            <person name="Uchiyama I."/>
            <person name="Toyoda A."/>
            <person name="Nishi S."/>
            <person name="Chee G.-J."/>
            <person name="Arai W."/>
            <person name="Nunoura T."/>
            <person name="Itoh T."/>
            <person name="Hattori M."/>
            <person name="Takai K."/>
        </authorList>
    </citation>
    <scope>NUCLEOTIDE SEQUENCE</scope>
</reference>
<evidence type="ECO:0000313" key="1">
    <source>
        <dbReference type="EMBL" id="BAL59688.1"/>
    </source>
</evidence>
<accession>H5SVQ9</accession>
<protein>
    <submittedName>
        <fullName evidence="1">Hypothetical conserved protein</fullName>
    </submittedName>
</protein>
<reference evidence="1" key="1">
    <citation type="journal article" date="2005" name="Environ. Microbiol.">
        <title>Genetic and functional properties of uncultivated thermophilic crenarchaeotes from a subsurface gold mine as revealed by analysis of genome fragments.</title>
        <authorList>
            <person name="Nunoura T."/>
            <person name="Hirayama H."/>
            <person name="Takami H."/>
            <person name="Oida H."/>
            <person name="Nishi S."/>
            <person name="Shimamura S."/>
            <person name="Suzuki Y."/>
            <person name="Inagaki F."/>
            <person name="Takai K."/>
            <person name="Nealson K.H."/>
            <person name="Horikoshi K."/>
        </authorList>
    </citation>
    <scope>NUCLEOTIDE SEQUENCE</scope>
</reference>
<dbReference type="AlphaFoldDB" id="H5SVQ9"/>
<sequence>MAPQARAALIVGLSLLLVGCDLLTPPAVREYQSFEIGWEGWQKGSDVPQDPNTNRPVAWSIELSTAQAKAGYGSARFFLDGRQDSGTIWLAKLFTVPKGRPLIVNLSFYLWSPERSDTLRAHVVAYAGALMPVEEAEFTHREPADKTKGWRRYQFTMPVSFTEGELWVALGISVAWETLLEYFVDEIRVEVR</sequence>
<organism evidence="1">
    <name type="scientific">Acetithermum autotrophicum</name>
    <dbReference type="NCBI Taxonomy" id="1446466"/>
    <lineage>
        <taxon>Bacteria</taxon>
        <taxon>Candidatus Bipolaricaulota</taxon>
        <taxon>Candidatus Acetithermum</taxon>
    </lineage>
</organism>
<dbReference type="PROSITE" id="PS51257">
    <property type="entry name" value="PROKAR_LIPOPROTEIN"/>
    <property type="match status" value="1"/>
</dbReference>
<proteinExistence type="predicted"/>